<feature type="transmembrane region" description="Helical" evidence="1">
    <location>
        <begin position="260"/>
        <end position="283"/>
    </location>
</feature>
<dbReference type="InParanoid" id="E3NGV0"/>
<name>E3NGV0_CAERE</name>
<dbReference type="EMBL" id="DS268660">
    <property type="protein sequence ID" value="EFO97470.1"/>
    <property type="molecule type" value="Genomic_DNA"/>
</dbReference>
<sequence length="316" mass="36441">MYTNWPHYYIPKFNGLCSFIVNPVFILIILNDRKLKLGNYRCLLLFFAIFNMACSTCDVLVPLYSPSNQFILALRCSFIPTTYAILHAHFVYRYMVLFNNKFLTKYFLPYGMVVTVVYCLAHMAYYIVCCYYLIGADRERKMYMRDSILEVYGVDSLDSNMIVTLYKEGSYDAVQKSLIGIIAITVLSMDSVILYFILGLMIMKRLDSSALIMSKHTKSLQTQLMKALVVQSVIPIVVSFAPCVFSWYLPVFGVDLGRGVYHTSSIAVSAFPFFDPLAILFFVPTFRRRLREGFHFLLKPLPSDQTDSRQVDCRQE</sequence>
<reference evidence="2" key="1">
    <citation type="submission" date="2007-07" db="EMBL/GenBank/DDBJ databases">
        <title>PCAP assembly of the Caenorhabditis remanei genome.</title>
        <authorList>
            <consortium name="The Caenorhabditis remanei Sequencing Consortium"/>
            <person name="Wilson R.K."/>
        </authorList>
    </citation>
    <scope>NUCLEOTIDE SEQUENCE [LARGE SCALE GENOMIC DNA]</scope>
    <source>
        <strain evidence="2">PB4641</strain>
    </source>
</reference>
<protein>
    <recommendedName>
        <fullName evidence="4">Serpentine Receptor, class J</fullName>
    </recommendedName>
</protein>
<dbReference type="HOGENOM" id="CLU_036335_0_0_1"/>
<accession>E3NGV0</accession>
<evidence type="ECO:0000256" key="1">
    <source>
        <dbReference type="SAM" id="Phobius"/>
    </source>
</evidence>
<dbReference type="OMA" id="AIFNMAC"/>
<feature type="transmembrane region" description="Helical" evidence="1">
    <location>
        <begin position="70"/>
        <end position="95"/>
    </location>
</feature>
<feature type="transmembrane region" description="Helical" evidence="1">
    <location>
        <begin position="178"/>
        <end position="203"/>
    </location>
</feature>
<keyword evidence="1" id="KW-0812">Transmembrane</keyword>
<feature type="transmembrane region" description="Helical" evidence="1">
    <location>
        <begin position="12"/>
        <end position="30"/>
    </location>
</feature>
<feature type="transmembrane region" description="Helical" evidence="1">
    <location>
        <begin position="107"/>
        <end position="134"/>
    </location>
</feature>
<gene>
    <name evidence="2" type="ORF">CRE_06155</name>
</gene>
<dbReference type="OrthoDB" id="5839280at2759"/>
<feature type="transmembrane region" description="Helical" evidence="1">
    <location>
        <begin position="42"/>
        <end position="64"/>
    </location>
</feature>
<keyword evidence="3" id="KW-1185">Reference proteome</keyword>
<keyword evidence="1" id="KW-1133">Transmembrane helix</keyword>
<dbReference type="InterPro" id="IPR019423">
    <property type="entry name" value="7TM_GPCR_serpentine_rcpt_Srj"/>
</dbReference>
<dbReference type="Pfam" id="PF10319">
    <property type="entry name" value="7TM_GPCR_Srj"/>
    <property type="match status" value="2"/>
</dbReference>
<dbReference type="STRING" id="31234.E3NGV0"/>
<dbReference type="Proteomes" id="UP000008281">
    <property type="component" value="Unassembled WGS sequence"/>
</dbReference>
<dbReference type="eggNOG" id="ENOG502TG5N">
    <property type="taxonomic scope" value="Eukaryota"/>
</dbReference>
<feature type="transmembrane region" description="Helical" evidence="1">
    <location>
        <begin position="224"/>
        <end position="248"/>
    </location>
</feature>
<dbReference type="PANTHER" id="PTHR45907">
    <property type="entry name" value="SERPENTINE RECEPTOR, CLASS J"/>
    <property type="match status" value="1"/>
</dbReference>
<dbReference type="FunCoup" id="E3NGV0">
    <property type="interactions" value="10"/>
</dbReference>
<evidence type="ECO:0008006" key="4">
    <source>
        <dbReference type="Google" id="ProtNLM"/>
    </source>
</evidence>
<proteinExistence type="predicted"/>
<keyword evidence="1" id="KW-0472">Membrane</keyword>
<dbReference type="PANTHER" id="PTHR45907:SF11">
    <property type="entry name" value="SERPENTINE RECEPTOR, CLASS J"/>
    <property type="match status" value="1"/>
</dbReference>
<evidence type="ECO:0000313" key="2">
    <source>
        <dbReference type="EMBL" id="EFO97470.1"/>
    </source>
</evidence>
<evidence type="ECO:0000313" key="3">
    <source>
        <dbReference type="Proteomes" id="UP000008281"/>
    </source>
</evidence>
<dbReference type="AlphaFoldDB" id="E3NGV0"/>
<dbReference type="SUPFAM" id="SSF81321">
    <property type="entry name" value="Family A G protein-coupled receptor-like"/>
    <property type="match status" value="1"/>
</dbReference>
<organism evidence="3">
    <name type="scientific">Caenorhabditis remanei</name>
    <name type="common">Caenorhabditis vulgaris</name>
    <dbReference type="NCBI Taxonomy" id="31234"/>
    <lineage>
        <taxon>Eukaryota</taxon>
        <taxon>Metazoa</taxon>
        <taxon>Ecdysozoa</taxon>
        <taxon>Nematoda</taxon>
        <taxon>Chromadorea</taxon>
        <taxon>Rhabditida</taxon>
        <taxon>Rhabditina</taxon>
        <taxon>Rhabditomorpha</taxon>
        <taxon>Rhabditoidea</taxon>
        <taxon>Rhabditidae</taxon>
        <taxon>Peloderinae</taxon>
        <taxon>Caenorhabditis</taxon>
    </lineage>
</organism>